<accession>A0A1I6IEN3</accession>
<evidence type="ECO:0000313" key="2">
    <source>
        <dbReference type="Proteomes" id="UP000199462"/>
    </source>
</evidence>
<dbReference type="Proteomes" id="UP000199462">
    <property type="component" value="Unassembled WGS sequence"/>
</dbReference>
<organism evidence="1 2">
    <name type="scientific">Maribacter stanieri</name>
    <dbReference type="NCBI Taxonomy" id="440514"/>
    <lineage>
        <taxon>Bacteria</taxon>
        <taxon>Pseudomonadati</taxon>
        <taxon>Bacteroidota</taxon>
        <taxon>Flavobacteriia</taxon>
        <taxon>Flavobacteriales</taxon>
        <taxon>Flavobacteriaceae</taxon>
        <taxon>Maribacter</taxon>
    </lineage>
</organism>
<protein>
    <submittedName>
        <fullName evidence="1">Uncharacterized protein</fullName>
    </submittedName>
</protein>
<proteinExistence type="predicted"/>
<sequence length="157" mass="17965">MIGYITKRHGGLFLNGIQILQDKVDNYDKVLEEVKQRQLSKQNLLTASEIFVKIETRLKEVSVICEQGEGKKCGVDMAVAILKEFDNEGIYISTNHRRLLIFPRIDKNETMTLEFLGGIWQNFINAINPKIENSSTTYSGINGAELYQIFLIYLTMN</sequence>
<dbReference type="EMBL" id="FOYX01000001">
    <property type="protein sequence ID" value="SFR65151.1"/>
    <property type="molecule type" value="Genomic_DNA"/>
</dbReference>
<keyword evidence="2" id="KW-1185">Reference proteome</keyword>
<dbReference type="RefSeq" id="WP_091902538.1">
    <property type="nucleotide sequence ID" value="NZ_FOYX01000001.1"/>
</dbReference>
<name>A0A1I6IEN3_9FLAO</name>
<dbReference type="AlphaFoldDB" id="A0A1I6IEN3"/>
<evidence type="ECO:0000313" key="1">
    <source>
        <dbReference type="EMBL" id="SFR65151.1"/>
    </source>
</evidence>
<reference evidence="2" key="1">
    <citation type="submission" date="2016-10" db="EMBL/GenBank/DDBJ databases">
        <authorList>
            <person name="Varghese N."/>
            <person name="Submissions S."/>
        </authorList>
    </citation>
    <scope>NUCLEOTIDE SEQUENCE [LARGE SCALE GENOMIC DNA]</scope>
    <source>
        <strain evidence="2">DSM 19891</strain>
    </source>
</reference>
<gene>
    <name evidence="1" type="ORF">SAMN04488010_1577</name>
</gene>
<dbReference type="STRING" id="440514.SAMN04488010_1577"/>